<dbReference type="RefSeq" id="XP_029240164.1">
    <property type="nucleotide sequence ID" value="XM_029379948.1"/>
</dbReference>
<sequence length="706" mass="76060">MVRVKAKARKGDDAFQTRKQKVGRKKLAPATATRAEVHARTLRVTTPSAIAYVNPEEDAGAAADPEQRRQKRPRRDEEHQQLAAVSSEKLHRDFKEQLSNTRHYKKSFRGAGFMSLVRAIAANYEALHVIAQISSTAVTDLSDAALLSPIEILSAFTSALDAMSDTDGDVRRAALATLKIILLPPVSASASRGHGTDDDRGEVVPCRLTVPANGARVTCDTDRTRAVLRVVDVTLTHAMTSVRRSGIELLHLILQASPHGVRAVLRESDAWVKMVGRVSAVLLQGTSGSSTGANTMKMIHVVPDILETMLQQRENVACVGMDFFISQQGEKEVENADATPQRILELFEECTPKWSTEWKELMEMRTTIFRDAERVQRATAIARAFACITMYLRVQSLLSKRHMQLIRHLFTVKMPFTMHELTLGAAVHEHSGGHSHSKTRMVLANAIADACLPVADAMSDACQLVRDFLSAAFRPAKGATSSALLGRHPCGGGESEVATLLLGPLRTLRAAFVQFPGALLPRFMFLAPPMMQAAMRAVGGTDGCSWGEAALLAADVLAVLLASQAAAASKQGLRFLAEAVLAVPRLLFSLRGKTDTAVVDGVVTAFLRPLWRLASGGHPLLQSPTTSGEDAAAQLRISLPSLFEIRVPDAATPGASVTLDGVLPRCTEPTRELGAHLLFYLCGEAPCGAAAPPLALTVLARTLPCC</sequence>
<evidence type="ECO:0000256" key="1">
    <source>
        <dbReference type="SAM" id="MobiDB-lite"/>
    </source>
</evidence>
<evidence type="ECO:0000313" key="3">
    <source>
        <dbReference type="Proteomes" id="UP000283634"/>
    </source>
</evidence>
<gene>
    <name evidence="2" type="ORF">TraAM80_02962</name>
</gene>
<name>A0A422NRI9_TRYRA</name>
<evidence type="ECO:0000313" key="2">
    <source>
        <dbReference type="EMBL" id="RNF08029.1"/>
    </source>
</evidence>
<reference evidence="2 3" key="1">
    <citation type="journal article" date="2018" name="BMC Genomics">
        <title>Genomic comparison of Trypanosoma conorhini and Trypanosoma rangeli to Trypanosoma cruzi strains of high and low virulence.</title>
        <authorList>
            <person name="Bradwell K.R."/>
            <person name="Koparde V.N."/>
            <person name="Matveyev A.V."/>
            <person name="Serrano M.G."/>
            <person name="Alves J.M."/>
            <person name="Parikh H."/>
            <person name="Huang B."/>
            <person name="Lee V."/>
            <person name="Espinosa-Alvarez O."/>
            <person name="Ortiz P.A."/>
            <person name="Costa-Martins A.G."/>
            <person name="Teixeira M.M."/>
            <person name="Buck G.A."/>
        </authorList>
    </citation>
    <scope>NUCLEOTIDE SEQUENCE [LARGE SCALE GENOMIC DNA]</scope>
    <source>
        <strain evidence="2 3">AM80</strain>
    </source>
</reference>
<dbReference type="OrthoDB" id="273700at2759"/>
<feature type="region of interest" description="Disordered" evidence="1">
    <location>
        <begin position="1"/>
        <end position="78"/>
    </location>
</feature>
<protein>
    <recommendedName>
        <fullName evidence="4">Pre-rRNA-processing protein Ipi1 N-terminal domain-containing protein</fullName>
    </recommendedName>
</protein>
<organism evidence="2 3">
    <name type="scientific">Trypanosoma rangeli</name>
    <dbReference type="NCBI Taxonomy" id="5698"/>
    <lineage>
        <taxon>Eukaryota</taxon>
        <taxon>Discoba</taxon>
        <taxon>Euglenozoa</taxon>
        <taxon>Kinetoplastea</taxon>
        <taxon>Metakinetoplastina</taxon>
        <taxon>Trypanosomatida</taxon>
        <taxon>Trypanosomatidae</taxon>
        <taxon>Trypanosoma</taxon>
        <taxon>Herpetosoma</taxon>
    </lineage>
</organism>
<proteinExistence type="predicted"/>
<comment type="caution">
    <text evidence="2">The sequence shown here is derived from an EMBL/GenBank/DDBJ whole genome shotgun (WGS) entry which is preliminary data.</text>
</comment>
<dbReference type="EMBL" id="MKGL01000074">
    <property type="protein sequence ID" value="RNF08029.1"/>
    <property type="molecule type" value="Genomic_DNA"/>
</dbReference>
<dbReference type="GeneID" id="40326895"/>
<dbReference type="VEuPathDB" id="TriTrypDB:TRSC58_04817"/>
<keyword evidence="3" id="KW-1185">Reference proteome</keyword>
<dbReference type="OMA" id="ACCAMYL"/>
<feature type="compositionally biased region" description="Basic residues" evidence="1">
    <location>
        <begin position="18"/>
        <end position="27"/>
    </location>
</feature>
<dbReference type="VEuPathDB" id="TriTrypDB:TRSC58_05375"/>
<dbReference type="AlphaFoldDB" id="A0A422NRI9"/>
<accession>A0A422NRI9</accession>
<evidence type="ECO:0008006" key="4">
    <source>
        <dbReference type="Google" id="ProtNLM"/>
    </source>
</evidence>
<dbReference type="Proteomes" id="UP000283634">
    <property type="component" value="Unassembled WGS sequence"/>
</dbReference>